<dbReference type="RefSeq" id="WP_169456672.1">
    <property type="nucleotide sequence ID" value="NZ_CP051774.1"/>
</dbReference>
<dbReference type="Gene3D" id="3.40.630.40">
    <property type="entry name" value="Zn-dependent exopeptidases"/>
    <property type="match status" value="1"/>
</dbReference>
<dbReference type="KEGG" id="luo:HHL09_21295"/>
<evidence type="ECO:0000313" key="7">
    <source>
        <dbReference type="Proteomes" id="UP000501812"/>
    </source>
</evidence>
<evidence type="ECO:0000259" key="5">
    <source>
        <dbReference type="SMART" id="SM00646"/>
    </source>
</evidence>
<proteinExistence type="predicted"/>
<dbReference type="EC" id="3.5.1.28" evidence="2"/>
<dbReference type="CDD" id="cd02696">
    <property type="entry name" value="MurNAc-LAA"/>
    <property type="match status" value="1"/>
</dbReference>
<dbReference type="GO" id="GO:0009253">
    <property type="term" value="P:peptidoglycan catabolic process"/>
    <property type="evidence" value="ECO:0007669"/>
    <property type="project" value="InterPro"/>
</dbReference>
<feature type="domain" description="MurNAc-LAA" evidence="5">
    <location>
        <begin position="91"/>
        <end position="199"/>
    </location>
</feature>
<dbReference type="AlphaFoldDB" id="A0A858RQL7"/>
<evidence type="ECO:0000313" key="6">
    <source>
        <dbReference type="EMBL" id="QJE98213.1"/>
    </source>
</evidence>
<protein>
    <recommendedName>
        <fullName evidence="2">N-acetylmuramoyl-L-alanine amidase</fullName>
        <ecNumber evidence="2">3.5.1.28</ecNumber>
    </recommendedName>
</protein>
<evidence type="ECO:0000256" key="1">
    <source>
        <dbReference type="ARBA" id="ARBA00001561"/>
    </source>
</evidence>
<comment type="catalytic activity">
    <reaction evidence="1">
        <text>Hydrolyzes the link between N-acetylmuramoyl residues and L-amino acid residues in certain cell-wall glycopeptides.</text>
        <dbReference type="EC" id="3.5.1.28"/>
    </reaction>
</comment>
<dbReference type="GO" id="GO:0008745">
    <property type="term" value="F:N-acetylmuramoyl-L-alanine amidase activity"/>
    <property type="evidence" value="ECO:0007669"/>
    <property type="project" value="UniProtKB-EC"/>
</dbReference>
<evidence type="ECO:0000256" key="4">
    <source>
        <dbReference type="SAM" id="SignalP"/>
    </source>
</evidence>
<dbReference type="InterPro" id="IPR002508">
    <property type="entry name" value="MurNAc-LAA_cat"/>
</dbReference>
<feature type="chain" id="PRO_5032868791" description="N-acetylmuramoyl-L-alanine amidase" evidence="4">
    <location>
        <begin position="28"/>
        <end position="202"/>
    </location>
</feature>
<dbReference type="SUPFAM" id="SSF53187">
    <property type="entry name" value="Zn-dependent exopeptidases"/>
    <property type="match status" value="1"/>
</dbReference>
<dbReference type="EMBL" id="CP051774">
    <property type="protein sequence ID" value="QJE98213.1"/>
    <property type="molecule type" value="Genomic_DNA"/>
</dbReference>
<dbReference type="PANTHER" id="PTHR30404:SF0">
    <property type="entry name" value="N-ACETYLMURAMOYL-L-ALANINE AMIDASE AMIC"/>
    <property type="match status" value="1"/>
</dbReference>
<accession>A0A858RQL7</accession>
<gene>
    <name evidence="6" type="ORF">HHL09_21295</name>
</gene>
<name>A0A858RQL7_9BACT</name>
<organism evidence="6 7">
    <name type="scientific">Luteolibacter luteus</name>
    <dbReference type="NCBI Taxonomy" id="2728835"/>
    <lineage>
        <taxon>Bacteria</taxon>
        <taxon>Pseudomonadati</taxon>
        <taxon>Verrucomicrobiota</taxon>
        <taxon>Verrucomicrobiia</taxon>
        <taxon>Verrucomicrobiales</taxon>
        <taxon>Verrucomicrobiaceae</taxon>
        <taxon>Luteolibacter</taxon>
    </lineage>
</organism>
<feature type="signal peptide" evidence="4">
    <location>
        <begin position="1"/>
        <end position="27"/>
    </location>
</feature>
<dbReference type="Proteomes" id="UP000501812">
    <property type="component" value="Chromosome"/>
</dbReference>
<dbReference type="SMART" id="SM00646">
    <property type="entry name" value="Ami_3"/>
    <property type="match status" value="1"/>
</dbReference>
<dbReference type="InterPro" id="IPR050695">
    <property type="entry name" value="N-acetylmuramoyl_amidase_3"/>
</dbReference>
<dbReference type="Pfam" id="PF01520">
    <property type="entry name" value="Amidase_3"/>
    <property type="match status" value="1"/>
</dbReference>
<reference evidence="6 7" key="1">
    <citation type="submission" date="2020-04" db="EMBL/GenBank/DDBJ databases">
        <title>Luteolibacter sp. G-1-1-1 isolated from soil.</title>
        <authorList>
            <person name="Dahal R.H."/>
        </authorList>
    </citation>
    <scope>NUCLEOTIDE SEQUENCE [LARGE SCALE GENOMIC DNA]</scope>
    <source>
        <strain evidence="6 7">G-1-1-1</strain>
    </source>
</reference>
<keyword evidence="4" id="KW-0732">Signal</keyword>
<evidence type="ECO:0000256" key="2">
    <source>
        <dbReference type="ARBA" id="ARBA00011901"/>
    </source>
</evidence>
<evidence type="ECO:0000256" key="3">
    <source>
        <dbReference type="ARBA" id="ARBA00022801"/>
    </source>
</evidence>
<sequence>MTISSLFLRAASLLAGLCLLLGGTAEAARFHTVVIDPGHGGKDKGAFRGGVRESHLTLQTARRLESLLKRKGLKTTMTRRSDVFVSLSSRVAIANRHRSAVFVSIHFNACRDSRYRGVETFYGGPAGSKLARAIQTRLASRLKTHNRGVKQRSFKVLRQTKCPAVLVECGFLSHGGERNRCRSGAYQQTAAQAICDGIMAVR</sequence>
<keyword evidence="3" id="KW-0378">Hydrolase</keyword>
<dbReference type="GO" id="GO:0030288">
    <property type="term" value="C:outer membrane-bounded periplasmic space"/>
    <property type="evidence" value="ECO:0007669"/>
    <property type="project" value="TreeGrafter"/>
</dbReference>
<dbReference type="PANTHER" id="PTHR30404">
    <property type="entry name" value="N-ACETYLMURAMOYL-L-ALANINE AMIDASE"/>
    <property type="match status" value="1"/>
</dbReference>
<keyword evidence="7" id="KW-1185">Reference proteome</keyword>